<evidence type="ECO:0000256" key="9">
    <source>
        <dbReference type="ARBA" id="ARBA00023065"/>
    </source>
</evidence>
<evidence type="ECO:0000256" key="15">
    <source>
        <dbReference type="SAM" id="Phobius"/>
    </source>
</evidence>
<dbReference type="GO" id="GO:0015288">
    <property type="term" value="F:porin activity"/>
    <property type="evidence" value="ECO:0007669"/>
    <property type="project" value="UniProtKB-KW"/>
</dbReference>
<comment type="similarity">
    <text evidence="2">Belongs to the BexD/CtrA/VexA family.</text>
</comment>
<keyword evidence="12" id="KW-0564">Palmitate</keyword>
<evidence type="ECO:0000259" key="17">
    <source>
        <dbReference type="Pfam" id="PF22461"/>
    </source>
</evidence>
<evidence type="ECO:0000256" key="5">
    <source>
        <dbReference type="ARBA" id="ARBA00022597"/>
    </source>
</evidence>
<dbReference type="Gene3D" id="3.10.560.10">
    <property type="entry name" value="Outer membrane lipoprotein wza domain like"/>
    <property type="match status" value="2"/>
</dbReference>
<dbReference type="GO" id="GO:0015159">
    <property type="term" value="F:polysaccharide transmembrane transporter activity"/>
    <property type="evidence" value="ECO:0007669"/>
    <property type="project" value="InterPro"/>
</dbReference>
<feature type="domain" description="SLBB" evidence="17">
    <location>
        <begin position="278"/>
        <end position="360"/>
    </location>
</feature>
<keyword evidence="10" id="KW-0626">Porin</keyword>
<accession>A0AA45BA59</accession>
<keyword evidence="5" id="KW-0762">Sugar transport</keyword>
<comment type="subcellular location">
    <subcellularLocation>
        <location evidence="1">Cell outer membrane</location>
        <topology evidence="1">Multi-pass membrane protein</topology>
    </subcellularLocation>
</comment>
<dbReference type="InterPro" id="IPR054765">
    <property type="entry name" value="SLBB_dom"/>
</dbReference>
<dbReference type="GO" id="GO:0006811">
    <property type="term" value="P:monoatomic ion transport"/>
    <property type="evidence" value="ECO:0007669"/>
    <property type="project" value="UniProtKB-KW"/>
</dbReference>
<keyword evidence="8" id="KW-0625">Polysaccharide transport</keyword>
<keyword evidence="6 15" id="KW-0812">Transmembrane</keyword>
<dbReference type="PROSITE" id="PS51257">
    <property type="entry name" value="PROKAR_LIPOPROTEIN"/>
    <property type="match status" value="1"/>
</dbReference>
<evidence type="ECO:0000256" key="10">
    <source>
        <dbReference type="ARBA" id="ARBA00023114"/>
    </source>
</evidence>
<dbReference type="RefSeq" id="WP_105857087.1">
    <property type="nucleotide sequence ID" value="NZ_PVHK01000244.1"/>
</dbReference>
<dbReference type="EMBL" id="PVHK01000244">
    <property type="protein sequence ID" value="PRH38352.1"/>
    <property type="molecule type" value="Genomic_DNA"/>
</dbReference>
<name>A0AA45BA59_BURVI</name>
<evidence type="ECO:0000259" key="16">
    <source>
        <dbReference type="Pfam" id="PF02563"/>
    </source>
</evidence>
<evidence type="ECO:0000256" key="3">
    <source>
        <dbReference type="ARBA" id="ARBA00022448"/>
    </source>
</evidence>
<keyword evidence="15" id="KW-1133">Transmembrane helix</keyword>
<evidence type="ECO:0000256" key="11">
    <source>
        <dbReference type="ARBA" id="ARBA00023136"/>
    </source>
</evidence>
<dbReference type="Proteomes" id="UP000237632">
    <property type="component" value="Unassembled WGS sequence"/>
</dbReference>
<protein>
    <submittedName>
        <fullName evidence="18">Sugar ABC transporter substrate-binding protein</fullName>
    </submittedName>
</protein>
<keyword evidence="4" id="KW-1134">Transmembrane beta strand</keyword>
<evidence type="ECO:0000256" key="7">
    <source>
        <dbReference type="ARBA" id="ARBA00022729"/>
    </source>
</evidence>
<keyword evidence="3" id="KW-0813">Transport</keyword>
<feature type="domain" description="Polysaccharide export protein N-terminal" evidence="16">
    <location>
        <begin position="96"/>
        <end position="186"/>
    </location>
</feature>
<evidence type="ECO:0000256" key="13">
    <source>
        <dbReference type="ARBA" id="ARBA00023237"/>
    </source>
</evidence>
<dbReference type="PANTHER" id="PTHR33619:SF3">
    <property type="entry name" value="POLYSACCHARIDE EXPORT PROTEIN GFCE-RELATED"/>
    <property type="match status" value="1"/>
</dbReference>
<keyword evidence="9" id="KW-0406">Ion transport</keyword>
<reference evidence="18 19" key="1">
    <citation type="submission" date="2018-03" db="EMBL/GenBank/DDBJ databases">
        <authorList>
            <person name="Nguyen K."/>
            <person name="Fouts D."/>
            <person name="Sutton G."/>
        </authorList>
    </citation>
    <scope>NUCLEOTIDE SEQUENCE [LARGE SCALE GENOMIC DNA]</scope>
    <source>
        <strain evidence="18 19">AU3578</strain>
    </source>
</reference>
<evidence type="ECO:0000313" key="18">
    <source>
        <dbReference type="EMBL" id="PRH38352.1"/>
    </source>
</evidence>
<feature type="domain" description="SLBB" evidence="17">
    <location>
        <begin position="192"/>
        <end position="270"/>
    </location>
</feature>
<dbReference type="PANTHER" id="PTHR33619">
    <property type="entry name" value="POLYSACCHARIDE EXPORT PROTEIN GFCE-RELATED"/>
    <property type="match status" value="1"/>
</dbReference>
<dbReference type="GO" id="GO:0046930">
    <property type="term" value="C:pore complex"/>
    <property type="evidence" value="ECO:0007669"/>
    <property type="project" value="UniProtKB-KW"/>
</dbReference>
<evidence type="ECO:0000256" key="12">
    <source>
        <dbReference type="ARBA" id="ARBA00023139"/>
    </source>
</evidence>
<dbReference type="Gene3D" id="3.30.1950.10">
    <property type="entry name" value="wza like domain"/>
    <property type="match status" value="1"/>
</dbReference>
<evidence type="ECO:0000256" key="1">
    <source>
        <dbReference type="ARBA" id="ARBA00004571"/>
    </source>
</evidence>
<evidence type="ECO:0000256" key="8">
    <source>
        <dbReference type="ARBA" id="ARBA00023047"/>
    </source>
</evidence>
<gene>
    <name evidence="18" type="ORF">C6T65_32325</name>
</gene>
<comment type="caution">
    <text evidence="18">The sequence shown here is derived from an EMBL/GenBank/DDBJ whole genome shotgun (WGS) entry which is preliminary data.</text>
</comment>
<dbReference type="InterPro" id="IPR049712">
    <property type="entry name" value="Poly_export"/>
</dbReference>
<sequence length="390" mass="42048">MRCILDRREARATEIRRLGTRIVIGAAMSAALSACSVAPGMRMPSQATLPVTGGDESTSQQNLQIPITDINMALIQEMREAAQRLGESQLNDLVGKPEPYTLGVGDVLQITVWDHPELAAAQGTQTSTNSRPYDPVQGFVIDDNGNVQIPYAGSVHVAGMRIDQAQRVVQAALQRVFVKPQVTVRVSSFRAKQVYVDGEVHTPGVIPINDVPMTLNEAINRAGGFSPTADQSRMVVVRNGKSYRIDLTRMLDRNVNPSKILLRNGDLLRVVSREDNGAFVMGEVSKPITALPLRNGRLTLSDALSQAGSVNSASADAAQLYVIRGASEAKPQVFHLNAHSPVSMVLANQFELQPKDVVYVDGNALVRFSRVLSLLLPAINAGLTGAVLTK</sequence>
<feature type="transmembrane region" description="Helical" evidence="15">
    <location>
        <begin position="21"/>
        <end position="41"/>
    </location>
</feature>
<keyword evidence="11 15" id="KW-0472">Membrane</keyword>
<evidence type="ECO:0000313" key="19">
    <source>
        <dbReference type="Proteomes" id="UP000237632"/>
    </source>
</evidence>
<dbReference type="Pfam" id="PF22461">
    <property type="entry name" value="SLBB_2"/>
    <property type="match status" value="2"/>
</dbReference>
<dbReference type="Pfam" id="PF02563">
    <property type="entry name" value="Poly_export"/>
    <property type="match status" value="1"/>
</dbReference>
<dbReference type="InterPro" id="IPR003715">
    <property type="entry name" value="Poly_export_N"/>
</dbReference>
<keyword evidence="7" id="KW-0732">Signal</keyword>
<organism evidence="18 19">
    <name type="scientific">Burkholderia vietnamiensis</name>
    <dbReference type="NCBI Taxonomy" id="60552"/>
    <lineage>
        <taxon>Bacteria</taxon>
        <taxon>Pseudomonadati</taxon>
        <taxon>Pseudomonadota</taxon>
        <taxon>Betaproteobacteria</taxon>
        <taxon>Burkholderiales</taxon>
        <taxon>Burkholderiaceae</taxon>
        <taxon>Burkholderia</taxon>
        <taxon>Burkholderia cepacia complex</taxon>
    </lineage>
</organism>
<evidence type="ECO:0000256" key="14">
    <source>
        <dbReference type="ARBA" id="ARBA00023288"/>
    </source>
</evidence>
<proteinExistence type="inferred from homology"/>
<keyword evidence="14" id="KW-0449">Lipoprotein</keyword>
<evidence type="ECO:0000256" key="4">
    <source>
        <dbReference type="ARBA" id="ARBA00022452"/>
    </source>
</evidence>
<evidence type="ECO:0000256" key="2">
    <source>
        <dbReference type="ARBA" id="ARBA00009450"/>
    </source>
</evidence>
<dbReference type="AlphaFoldDB" id="A0AA45BA59"/>
<keyword evidence="13" id="KW-0998">Cell outer membrane</keyword>
<dbReference type="GO" id="GO:0009279">
    <property type="term" value="C:cell outer membrane"/>
    <property type="evidence" value="ECO:0007669"/>
    <property type="project" value="UniProtKB-SubCell"/>
</dbReference>
<evidence type="ECO:0000256" key="6">
    <source>
        <dbReference type="ARBA" id="ARBA00022692"/>
    </source>
</evidence>